<dbReference type="Gene3D" id="3.20.20.10">
    <property type="entry name" value="Alanine racemase"/>
    <property type="match status" value="1"/>
</dbReference>
<dbReference type="InterPro" id="IPR001608">
    <property type="entry name" value="Ala_racemase_N"/>
</dbReference>
<comment type="function">
    <text evidence="2">Pyridoxal 5'-phosphate (PLP)-binding protein, which is involved in PLP homeostasis.</text>
</comment>
<dbReference type="RefSeq" id="WP_307390515.1">
    <property type="nucleotide sequence ID" value="NZ_BAAADK010000018.1"/>
</dbReference>
<evidence type="ECO:0000256" key="3">
    <source>
        <dbReference type="RuleBase" id="RU004514"/>
    </source>
</evidence>
<gene>
    <name evidence="5" type="ORF">J2S11_000522</name>
</gene>
<dbReference type="Pfam" id="PF01168">
    <property type="entry name" value="Ala_racemase_N"/>
    <property type="match status" value="1"/>
</dbReference>
<dbReference type="InterPro" id="IPR011078">
    <property type="entry name" value="PyrdxlP_homeostasis"/>
</dbReference>
<name>A0ABT9VUF9_9BACI</name>
<dbReference type="InterPro" id="IPR029066">
    <property type="entry name" value="PLP-binding_barrel"/>
</dbReference>
<dbReference type="NCBIfam" id="TIGR00044">
    <property type="entry name" value="YggS family pyridoxal phosphate-dependent enzyme"/>
    <property type="match status" value="1"/>
</dbReference>
<dbReference type="PIRSF" id="PIRSF004848">
    <property type="entry name" value="YBL036c_PLPDEIII"/>
    <property type="match status" value="1"/>
</dbReference>
<dbReference type="PANTHER" id="PTHR10146:SF14">
    <property type="entry name" value="PYRIDOXAL PHOSPHATE HOMEOSTASIS PROTEIN"/>
    <property type="match status" value="1"/>
</dbReference>
<dbReference type="CDD" id="cd00635">
    <property type="entry name" value="PLPDE_III_YBL036c_like"/>
    <property type="match status" value="1"/>
</dbReference>
<evidence type="ECO:0000256" key="1">
    <source>
        <dbReference type="ARBA" id="ARBA00022898"/>
    </source>
</evidence>
<dbReference type="PROSITE" id="PS01211">
    <property type="entry name" value="UPF0001"/>
    <property type="match status" value="1"/>
</dbReference>
<evidence type="ECO:0000256" key="2">
    <source>
        <dbReference type="HAMAP-Rule" id="MF_02087"/>
    </source>
</evidence>
<reference evidence="5 6" key="1">
    <citation type="submission" date="2023-07" db="EMBL/GenBank/DDBJ databases">
        <title>Genomic Encyclopedia of Type Strains, Phase IV (KMG-IV): sequencing the most valuable type-strain genomes for metagenomic binning, comparative biology and taxonomic classification.</title>
        <authorList>
            <person name="Goeker M."/>
        </authorList>
    </citation>
    <scope>NUCLEOTIDE SEQUENCE [LARGE SCALE GENOMIC DNA]</scope>
    <source>
        <strain evidence="5 6">DSM 12751</strain>
    </source>
</reference>
<dbReference type="HAMAP" id="MF_02087">
    <property type="entry name" value="PLP_homeostasis"/>
    <property type="match status" value="1"/>
</dbReference>
<feature type="domain" description="Alanine racemase N-terminal" evidence="4">
    <location>
        <begin position="11"/>
        <end position="226"/>
    </location>
</feature>
<dbReference type="SUPFAM" id="SSF51419">
    <property type="entry name" value="PLP-binding barrel"/>
    <property type="match status" value="1"/>
</dbReference>
<comment type="similarity">
    <text evidence="2 3">Belongs to the pyridoxal phosphate-binding protein YggS/PROSC family.</text>
</comment>
<keyword evidence="1 2" id="KW-0663">Pyridoxal phosphate</keyword>
<dbReference type="Proteomes" id="UP001235840">
    <property type="component" value="Unassembled WGS sequence"/>
</dbReference>
<dbReference type="EMBL" id="JAUSTY010000002">
    <property type="protein sequence ID" value="MDQ0164622.1"/>
    <property type="molecule type" value="Genomic_DNA"/>
</dbReference>
<organism evidence="5 6">
    <name type="scientific">Caldalkalibacillus horti</name>
    <dbReference type="NCBI Taxonomy" id="77523"/>
    <lineage>
        <taxon>Bacteria</taxon>
        <taxon>Bacillati</taxon>
        <taxon>Bacillota</taxon>
        <taxon>Bacilli</taxon>
        <taxon>Bacillales</taxon>
        <taxon>Bacillaceae</taxon>
        <taxon>Caldalkalibacillus</taxon>
    </lineage>
</organism>
<proteinExistence type="inferred from homology"/>
<evidence type="ECO:0000259" key="4">
    <source>
        <dbReference type="Pfam" id="PF01168"/>
    </source>
</evidence>
<feature type="modified residue" description="N6-(pyridoxal phosphate)lysine" evidence="2">
    <location>
        <position position="36"/>
    </location>
</feature>
<dbReference type="PANTHER" id="PTHR10146">
    <property type="entry name" value="PROLINE SYNTHETASE CO-TRANSCRIBED BACTERIAL HOMOLOG PROTEIN"/>
    <property type="match status" value="1"/>
</dbReference>
<keyword evidence="6" id="KW-1185">Reference proteome</keyword>
<comment type="caution">
    <text evidence="5">The sequence shown here is derived from an EMBL/GenBank/DDBJ whole genome shotgun (WGS) entry which is preliminary data.</text>
</comment>
<accession>A0ABT9VUF9</accession>
<protein>
    <recommendedName>
        <fullName evidence="2">Pyridoxal phosphate homeostasis protein</fullName>
        <shortName evidence="2">PLP homeostasis protein</shortName>
    </recommendedName>
</protein>
<evidence type="ECO:0000313" key="6">
    <source>
        <dbReference type="Proteomes" id="UP001235840"/>
    </source>
</evidence>
<sequence>MASVAENWQDIEQQIQRACEKSSRKPNDINVIAVTKYVNTERMIEALEAGIEHIGENKVQDALPKWETLGDKGIWHFIGHLQSNKVKDVIGRFHYIHSLDRHSLAKEIEKRASAKGITVSCFVQVNVSGEQTKQGIAFSEAKNFVEDLRIYSHIKVVGLMTMAPYEAEPESVRPVFSKLKQLQEELRQHHWSHAPLTELSMGMSNDFQVAIEEGATFVRLGTSLVGNDEK</sequence>
<evidence type="ECO:0000313" key="5">
    <source>
        <dbReference type="EMBL" id="MDQ0164622.1"/>
    </source>
</evidence>